<feature type="transmembrane region" description="Helical" evidence="8">
    <location>
        <begin position="103"/>
        <end position="124"/>
    </location>
</feature>
<evidence type="ECO:0000256" key="7">
    <source>
        <dbReference type="ARBA" id="ARBA00023136"/>
    </source>
</evidence>
<dbReference type="CDD" id="cd06550">
    <property type="entry name" value="TM_ABC_iron-siderophores_like"/>
    <property type="match status" value="1"/>
</dbReference>
<feature type="transmembrane region" description="Helical" evidence="8">
    <location>
        <begin position="323"/>
        <end position="341"/>
    </location>
</feature>
<dbReference type="Proteomes" id="UP000502248">
    <property type="component" value="Chromosome"/>
</dbReference>
<dbReference type="GO" id="GO:0005886">
    <property type="term" value="C:plasma membrane"/>
    <property type="evidence" value="ECO:0007669"/>
    <property type="project" value="UniProtKB-SubCell"/>
</dbReference>
<keyword evidence="6 8" id="KW-1133">Transmembrane helix</keyword>
<keyword evidence="5 8" id="KW-0812">Transmembrane</keyword>
<dbReference type="Gene3D" id="1.10.3470.10">
    <property type="entry name" value="ABC transporter involved in vitamin B12 uptake, BtuC"/>
    <property type="match status" value="1"/>
</dbReference>
<dbReference type="Pfam" id="PF01032">
    <property type="entry name" value="FecCD"/>
    <property type="match status" value="1"/>
</dbReference>
<dbReference type="PANTHER" id="PTHR30472:SF64">
    <property type="entry name" value="IRON(3+)-HYDROXAMATE IMPORT SYSTEM PERMEASE PROTEIN FHUG"/>
    <property type="match status" value="1"/>
</dbReference>
<accession>A0A7Z2VHH7</accession>
<evidence type="ECO:0000256" key="5">
    <source>
        <dbReference type="ARBA" id="ARBA00022692"/>
    </source>
</evidence>
<evidence type="ECO:0000256" key="4">
    <source>
        <dbReference type="ARBA" id="ARBA00022475"/>
    </source>
</evidence>
<evidence type="ECO:0000256" key="3">
    <source>
        <dbReference type="ARBA" id="ARBA00022448"/>
    </source>
</evidence>
<feature type="transmembrane region" description="Helical" evidence="8">
    <location>
        <begin position="71"/>
        <end position="91"/>
    </location>
</feature>
<keyword evidence="7 8" id="KW-0472">Membrane</keyword>
<feature type="transmembrane region" description="Helical" evidence="8">
    <location>
        <begin position="294"/>
        <end position="317"/>
    </location>
</feature>
<dbReference type="FunFam" id="1.10.3470.10:FF:000001">
    <property type="entry name" value="Vitamin B12 ABC transporter permease BtuC"/>
    <property type="match status" value="1"/>
</dbReference>
<evidence type="ECO:0000313" key="9">
    <source>
        <dbReference type="EMBL" id="QJD83177.1"/>
    </source>
</evidence>
<dbReference type="InterPro" id="IPR037294">
    <property type="entry name" value="ABC_BtuC-like"/>
</dbReference>
<sequence length="346" mass="36628">MKGTLANETLVRFRSRNKGLTTMLILGALILIVFIISMNTGYIRLSPAVLIRTLFGAGSDKESLILFDFRLPRIVISILIGAGLAVSGCIMQGISRNALADPGILGINAGAGLMVTLFISFFSATSTSSIFLLPILALLGGGATALLILVLAHRPHQPLSSTRLLLTGIAVAAGLSAAMLVLTLRLNPDQYQFVATWLAGSIWGTNWKFVLSLLPWILILLPYVIYKARVLNVLRLGESMATGLGASVSREQLKLLFAAVGLAASCVAVSGGIGFVGLIGPHLGRRLVGSRHQLLIPVSALIGALLVITGDTLGRWILQPSEIPTGIVVAVIGAPYFLYLLSRTKE</sequence>
<protein>
    <submittedName>
        <fullName evidence="9">Iron ABC transporter permease</fullName>
    </submittedName>
</protein>
<name>A0A7Z2VHH7_9BACL</name>
<feature type="transmembrane region" description="Helical" evidence="8">
    <location>
        <begin position="206"/>
        <end position="226"/>
    </location>
</feature>
<feature type="transmembrane region" description="Helical" evidence="8">
    <location>
        <begin position="164"/>
        <end position="186"/>
    </location>
</feature>
<evidence type="ECO:0000313" key="10">
    <source>
        <dbReference type="Proteomes" id="UP000502248"/>
    </source>
</evidence>
<keyword evidence="3" id="KW-0813">Transport</keyword>
<evidence type="ECO:0000256" key="1">
    <source>
        <dbReference type="ARBA" id="ARBA00004651"/>
    </source>
</evidence>
<dbReference type="GO" id="GO:0033214">
    <property type="term" value="P:siderophore-iron import into cell"/>
    <property type="evidence" value="ECO:0007669"/>
    <property type="project" value="TreeGrafter"/>
</dbReference>
<feature type="transmembrane region" description="Helical" evidence="8">
    <location>
        <begin position="20"/>
        <end position="43"/>
    </location>
</feature>
<feature type="transmembrane region" description="Helical" evidence="8">
    <location>
        <begin position="255"/>
        <end position="282"/>
    </location>
</feature>
<evidence type="ECO:0000256" key="6">
    <source>
        <dbReference type="ARBA" id="ARBA00022989"/>
    </source>
</evidence>
<gene>
    <name evidence="9" type="ORF">HH215_08320</name>
</gene>
<dbReference type="EMBL" id="CP051680">
    <property type="protein sequence ID" value="QJD83177.1"/>
    <property type="molecule type" value="Genomic_DNA"/>
</dbReference>
<dbReference type="GO" id="GO:0022857">
    <property type="term" value="F:transmembrane transporter activity"/>
    <property type="evidence" value="ECO:0007669"/>
    <property type="project" value="InterPro"/>
</dbReference>
<reference evidence="9 10" key="1">
    <citation type="submission" date="2020-04" db="EMBL/GenBank/DDBJ databases">
        <title>Genome sequencing of novel species.</title>
        <authorList>
            <person name="Heo J."/>
            <person name="Kim S.-J."/>
            <person name="Kim J.-S."/>
            <person name="Hong S.-B."/>
            <person name="Kwon S.-W."/>
        </authorList>
    </citation>
    <scope>NUCLEOTIDE SEQUENCE [LARGE SCALE GENOMIC DNA]</scope>
    <source>
        <strain evidence="9 10">MFER-1</strain>
    </source>
</reference>
<feature type="transmembrane region" description="Helical" evidence="8">
    <location>
        <begin position="130"/>
        <end position="152"/>
    </location>
</feature>
<proteinExistence type="inferred from homology"/>
<dbReference type="InterPro" id="IPR000522">
    <property type="entry name" value="ABC_transptr_permease_BtuC"/>
</dbReference>
<dbReference type="SUPFAM" id="SSF81345">
    <property type="entry name" value="ABC transporter involved in vitamin B12 uptake, BtuC"/>
    <property type="match status" value="1"/>
</dbReference>
<comment type="subcellular location">
    <subcellularLocation>
        <location evidence="1">Cell membrane</location>
        <topology evidence="1">Multi-pass membrane protein</topology>
    </subcellularLocation>
</comment>
<evidence type="ECO:0000256" key="8">
    <source>
        <dbReference type="SAM" id="Phobius"/>
    </source>
</evidence>
<comment type="similarity">
    <text evidence="2">Belongs to the binding-protein-dependent transport system permease family. FecCD subfamily.</text>
</comment>
<keyword evidence="4" id="KW-1003">Cell membrane</keyword>
<evidence type="ECO:0000256" key="2">
    <source>
        <dbReference type="ARBA" id="ARBA00007935"/>
    </source>
</evidence>
<dbReference type="KEGG" id="cheb:HH215_08320"/>
<organism evidence="9 10">
    <name type="scientific">Cohnella herbarum</name>
    <dbReference type="NCBI Taxonomy" id="2728023"/>
    <lineage>
        <taxon>Bacteria</taxon>
        <taxon>Bacillati</taxon>
        <taxon>Bacillota</taxon>
        <taxon>Bacilli</taxon>
        <taxon>Bacillales</taxon>
        <taxon>Paenibacillaceae</taxon>
        <taxon>Cohnella</taxon>
    </lineage>
</organism>
<dbReference type="AlphaFoldDB" id="A0A7Z2VHH7"/>
<dbReference type="PANTHER" id="PTHR30472">
    <property type="entry name" value="FERRIC ENTEROBACTIN TRANSPORT SYSTEM PERMEASE PROTEIN"/>
    <property type="match status" value="1"/>
</dbReference>
<keyword evidence="10" id="KW-1185">Reference proteome</keyword>